<dbReference type="Proteomes" id="UP001459277">
    <property type="component" value="Unassembled WGS sequence"/>
</dbReference>
<feature type="region of interest" description="Disordered" evidence="1">
    <location>
        <begin position="83"/>
        <end position="120"/>
    </location>
</feature>
<evidence type="ECO:0000256" key="1">
    <source>
        <dbReference type="SAM" id="MobiDB-lite"/>
    </source>
</evidence>
<feature type="compositionally biased region" description="Acidic residues" evidence="1">
    <location>
        <begin position="42"/>
        <end position="51"/>
    </location>
</feature>
<evidence type="ECO:0000313" key="2">
    <source>
        <dbReference type="EMBL" id="KAK9989527.1"/>
    </source>
</evidence>
<comment type="caution">
    <text evidence="2">The sequence shown here is derived from an EMBL/GenBank/DDBJ whole genome shotgun (WGS) entry which is preliminary data.</text>
</comment>
<feature type="compositionally biased region" description="Polar residues" evidence="1">
    <location>
        <begin position="96"/>
        <end position="120"/>
    </location>
</feature>
<feature type="region of interest" description="Disordered" evidence="1">
    <location>
        <begin position="1"/>
        <end position="58"/>
    </location>
</feature>
<evidence type="ECO:0000313" key="3">
    <source>
        <dbReference type="Proteomes" id="UP001459277"/>
    </source>
</evidence>
<proteinExistence type="predicted"/>
<gene>
    <name evidence="2" type="ORF">SO802_029766</name>
</gene>
<dbReference type="PANTHER" id="PTHR47820">
    <property type="entry name" value="BNAC05G24000D PROTEIN"/>
    <property type="match status" value="1"/>
</dbReference>
<dbReference type="AlphaFoldDB" id="A0AAW2BW49"/>
<protein>
    <submittedName>
        <fullName evidence="2">Uncharacterized protein</fullName>
    </submittedName>
</protein>
<dbReference type="PANTHER" id="PTHR47820:SF3">
    <property type="entry name" value="OS07G0499800 PROTEIN"/>
    <property type="match status" value="1"/>
</dbReference>
<reference evidence="2 3" key="1">
    <citation type="submission" date="2024-01" db="EMBL/GenBank/DDBJ databases">
        <title>A telomere-to-telomere, gap-free genome of sweet tea (Lithocarpus litseifolius).</title>
        <authorList>
            <person name="Zhou J."/>
        </authorList>
    </citation>
    <scope>NUCLEOTIDE SEQUENCE [LARGE SCALE GENOMIC DNA]</scope>
    <source>
        <strain evidence="2">Zhou-2022a</strain>
        <tissue evidence="2">Leaf</tissue>
    </source>
</reference>
<organism evidence="2 3">
    <name type="scientific">Lithocarpus litseifolius</name>
    <dbReference type="NCBI Taxonomy" id="425828"/>
    <lineage>
        <taxon>Eukaryota</taxon>
        <taxon>Viridiplantae</taxon>
        <taxon>Streptophyta</taxon>
        <taxon>Embryophyta</taxon>
        <taxon>Tracheophyta</taxon>
        <taxon>Spermatophyta</taxon>
        <taxon>Magnoliopsida</taxon>
        <taxon>eudicotyledons</taxon>
        <taxon>Gunneridae</taxon>
        <taxon>Pentapetalae</taxon>
        <taxon>rosids</taxon>
        <taxon>fabids</taxon>
        <taxon>Fagales</taxon>
        <taxon>Fagaceae</taxon>
        <taxon>Lithocarpus</taxon>
    </lineage>
</organism>
<name>A0AAW2BW49_9ROSI</name>
<accession>A0AAW2BW49</accession>
<sequence length="147" mass="16694">MAIQDQPHPQPTVSEVNKLLQGSNVMHLRQSTRRRRRRVEEDRDVAEEGEENLISGQYHEASDYFDESSSSIQIASPYPLGSWSYQDNQVGDDSDQVTSTSPHQHLPSQPYYQDSQQNSSATNPYSIVSFTLYPIGSLNINSLRFCQ</sequence>
<dbReference type="EMBL" id="JAZDWU010000010">
    <property type="protein sequence ID" value="KAK9989527.1"/>
    <property type="molecule type" value="Genomic_DNA"/>
</dbReference>
<keyword evidence="3" id="KW-1185">Reference proteome</keyword>
<feature type="compositionally biased region" description="Polar residues" evidence="1">
    <location>
        <begin position="11"/>
        <end position="24"/>
    </location>
</feature>